<name>A0A7C1X6K4_9PSED</name>
<evidence type="ECO:0000256" key="1">
    <source>
        <dbReference type="SAM" id="MobiDB-lite"/>
    </source>
</evidence>
<reference evidence="2" key="1">
    <citation type="journal article" date="2020" name="mSystems">
        <title>Genome- and Community-Level Interaction Insights into Carbon Utilization and Element Cycling Functions of Hydrothermarchaeota in Hydrothermal Sediment.</title>
        <authorList>
            <person name="Zhou Z."/>
            <person name="Liu Y."/>
            <person name="Xu W."/>
            <person name="Pan J."/>
            <person name="Luo Z.H."/>
            <person name="Li M."/>
        </authorList>
    </citation>
    <scope>NUCLEOTIDE SEQUENCE [LARGE SCALE GENOMIC DNA]</scope>
    <source>
        <strain evidence="2">SpSt-200</strain>
    </source>
</reference>
<evidence type="ECO:0000313" key="2">
    <source>
        <dbReference type="EMBL" id="HEF27207.1"/>
    </source>
</evidence>
<dbReference type="EMBL" id="DSIN01000027">
    <property type="protein sequence ID" value="HEF27207.1"/>
    <property type="molecule type" value="Genomic_DNA"/>
</dbReference>
<accession>A0A7C1X6K4</accession>
<comment type="caution">
    <text evidence="2">The sequence shown here is derived from an EMBL/GenBank/DDBJ whole genome shotgun (WGS) entry which is preliminary data.</text>
</comment>
<dbReference type="Pfam" id="PF12088">
    <property type="entry name" value="DUF3565"/>
    <property type="match status" value="1"/>
</dbReference>
<sequence>MVDGDSLVGGDRHGARPFANRYERPSLTKHSRESERNSDGRPRLESPKAPPPHSIITGFVQDRDGHWVVELSCGHTQHLRHDPPWQSRAWVVDPAQRQATIGQSFHCGWCASGSDNDNLGPR</sequence>
<feature type="region of interest" description="Disordered" evidence="1">
    <location>
        <begin position="1"/>
        <end position="55"/>
    </location>
</feature>
<feature type="compositionally biased region" description="Basic and acidic residues" evidence="1">
    <location>
        <begin position="21"/>
        <end position="46"/>
    </location>
</feature>
<protein>
    <submittedName>
        <fullName evidence="2">DUF3565 domain-containing protein</fullName>
    </submittedName>
</protein>
<dbReference type="InterPro" id="IPR021948">
    <property type="entry name" value="DUF3565"/>
</dbReference>
<dbReference type="AlphaFoldDB" id="A0A7C1X6K4"/>
<organism evidence="2">
    <name type="scientific">Pseudomonas graminis</name>
    <dbReference type="NCBI Taxonomy" id="158627"/>
    <lineage>
        <taxon>Bacteria</taxon>
        <taxon>Pseudomonadati</taxon>
        <taxon>Pseudomonadota</taxon>
        <taxon>Gammaproteobacteria</taxon>
        <taxon>Pseudomonadales</taxon>
        <taxon>Pseudomonadaceae</taxon>
        <taxon>Pseudomonas</taxon>
    </lineage>
</organism>
<proteinExistence type="predicted"/>
<gene>
    <name evidence="2" type="ORF">ENP23_15680</name>
</gene>